<dbReference type="PROSITE" id="PS00028">
    <property type="entry name" value="ZINC_FINGER_C2H2_1"/>
    <property type="match status" value="1"/>
</dbReference>
<evidence type="ECO:0000259" key="2">
    <source>
        <dbReference type="PROSITE" id="PS00028"/>
    </source>
</evidence>
<accession>A0A833R786</accession>
<feature type="domain" description="C2H2-type" evidence="2">
    <location>
        <begin position="99"/>
        <end position="120"/>
    </location>
</feature>
<feature type="region of interest" description="Disordered" evidence="1">
    <location>
        <begin position="171"/>
        <end position="241"/>
    </location>
</feature>
<comment type="caution">
    <text evidence="3">The sequence shown here is derived from an EMBL/GenBank/DDBJ whole genome shotgun (WGS) entry which is preliminary data.</text>
</comment>
<evidence type="ECO:0000313" key="3">
    <source>
        <dbReference type="EMBL" id="KAF3334488.1"/>
    </source>
</evidence>
<feature type="region of interest" description="Disordered" evidence="1">
    <location>
        <begin position="302"/>
        <end position="323"/>
    </location>
</feature>
<dbReference type="PANTHER" id="PTHR21354:SF0">
    <property type="entry name" value="ZINC FINGER PROTEIN 511"/>
    <property type="match status" value="1"/>
</dbReference>
<protein>
    <submittedName>
        <fullName evidence="3">Zinc finger protein 511</fullName>
    </submittedName>
</protein>
<feature type="compositionally biased region" description="Basic and acidic residues" evidence="1">
    <location>
        <begin position="218"/>
        <end position="235"/>
    </location>
</feature>
<sequence>MDVMDASVTAPDVGLGFPFWVTARRRFKPDDPFFAAGNTERELLAKHVALDLTEDERYQLQRMDTADAILFCPIAGCGAQLECLEEFEDHYNTRHMASCSVCSRVYPTTRLLSIHISEVHDSFFQAKVARGFPMYECLVEGCGVKLKSYKSRQKHLIDKHRFPSTFEFYKKAHPSKNQRQKLQRKAYKGGDTNDDGSFMDLDAKRESKQTRPKHNRRKPELKTKLERESEMEVEARSCQAETIDMELETKMEAELERAKTGMEMEVEGRIEEIVSGLSKLSTVDASSPPSVNFGHRHSRGFAFIPRSVRNQNQISKRETTRRP</sequence>
<reference evidence="3" key="1">
    <citation type="submission" date="2020-01" db="EMBL/GenBank/DDBJ databases">
        <title>Genome sequence of Kobresia littledalei, the first chromosome-level genome in the family Cyperaceae.</title>
        <authorList>
            <person name="Qu G."/>
        </authorList>
    </citation>
    <scope>NUCLEOTIDE SEQUENCE</scope>
    <source>
        <strain evidence="3">C.B.Clarke</strain>
        <tissue evidence="3">Leaf</tissue>
    </source>
</reference>
<name>A0A833R786_9POAL</name>
<dbReference type="SMART" id="SM00355">
    <property type="entry name" value="ZnF_C2H2"/>
    <property type="match status" value="3"/>
</dbReference>
<dbReference type="OrthoDB" id="18440at2759"/>
<dbReference type="Proteomes" id="UP000623129">
    <property type="component" value="Unassembled WGS sequence"/>
</dbReference>
<proteinExistence type="predicted"/>
<dbReference type="EMBL" id="SWLB01000009">
    <property type="protein sequence ID" value="KAF3334488.1"/>
    <property type="molecule type" value="Genomic_DNA"/>
</dbReference>
<dbReference type="InterPro" id="IPR039258">
    <property type="entry name" value="ZNF511"/>
</dbReference>
<feature type="compositionally biased region" description="Basic residues" evidence="1">
    <location>
        <begin position="171"/>
        <end position="187"/>
    </location>
</feature>
<evidence type="ECO:0000256" key="1">
    <source>
        <dbReference type="SAM" id="MobiDB-lite"/>
    </source>
</evidence>
<organism evidence="3 4">
    <name type="scientific">Carex littledalei</name>
    <dbReference type="NCBI Taxonomy" id="544730"/>
    <lineage>
        <taxon>Eukaryota</taxon>
        <taxon>Viridiplantae</taxon>
        <taxon>Streptophyta</taxon>
        <taxon>Embryophyta</taxon>
        <taxon>Tracheophyta</taxon>
        <taxon>Spermatophyta</taxon>
        <taxon>Magnoliopsida</taxon>
        <taxon>Liliopsida</taxon>
        <taxon>Poales</taxon>
        <taxon>Cyperaceae</taxon>
        <taxon>Cyperoideae</taxon>
        <taxon>Cariceae</taxon>
        <taxon>Carex</taxon>
        <taxon>Carex subgen. Euthyceras</taxon>
    </lineage>
</organism>
<gene>
    <name evidence="3" type="ORF">FCM35_KLT21092</name>
</gene>
<evidence type="ECO:0000313" key="4">
    <source>
        <dbReference type="Proteomes" id="UP000623129"/>
    </source>
</evidence>
<dbReference type="PANTHER" id="PTHR21354">
    <property type="entry name" value="ZINC FINGER PROTEIN 511"/>
    <property type="match status" value="1"/>
</dbReference>
<dbReference type="AlphaFoldDB" id="A0A833R786"/>
<dbReference type="InterPro" id="IPR013087">
    <property type="entry name" value="Znf_C2H2_type"/>
</dbReference>
<keyword evidence="4" id="KW-1185">Reference proteome</keyword>